<accession>A0AAF0Q5Y6</accession>
<gene>
    <name evidence="1" type="ORF">MTR67_010338</name>
</gene>
<dbReference type="AlphaFoldDB" id="A0AAF0Q5Y6"/>
<organism evidence="1 2">
    <name type="scientific">Solanum verrucosum</name>
    <dbReference type="NCBI Taxonomy" id="315347"/>
    <lineage>
        <taxon>Eukaryota</taxon>
        <taxon>Viridiplantae</taxon>
        <taxon>Streptophyta</taxon>
        <taxon>Embryophyta</taxon>
        <taxon>Tracheophyta</taxon>
        <taxon>Spermatophyta</taxon>
        <taxon>Magnoliopsida</taxon>
        <taxon>eudicotyledons</taxon>
        <taxon>Gunneridae</taxon>
        <taxon>Pentapetalae</taxon>
        <taxon>asterids</taxon>
        <taxon>lamiids</taxon>
        <taxon>Solanales</taxon>
        <taxon>Solanaceae</taxon>
        <taxon>Solanoideae</taxon>
        <taxon>Solaneae</taxon>
        <taxon>Solanum</taxon>
    </lineage>
</organism>
<evidence type="ECO:0000313" key="1">
    <source>
        <dbReference type="EMBL" id="WMV16953.1"/>
    </source>
</evidence>
<sequence>MEKPPSMLKLNADSGYIRPAHDSLGLVCSGSFLQLSLFYIIHRLPIHNEAGSLLSLPLWSFFPDQERFALCSSHLLLFRYYSSNSTPSARFFQEYEEYEELDEYEEECGADEYKEEETQ</sequence>
<keyword evidence="2" id="KW-1185">Reference proteome</keyword>
<protein>
    <submittedName>
        <fullName evidence="1">Uncharacterized protein</fullName>
    </submittedName>
</protein>
<reference evidence="1" key="1">
    <citation type="submission" date="2023-08" db="EMBL/GenBank/DDBJ databases">
        <title>A de novo genome assembly of Solanum verrucosum Schlechtendal, a Mexican diploid species geographically isolated from the other diploid A-genome species in potato relatives.</title>
        <authorList>
            <person name="Hosaka K."/>
        </authorList>
    </citation>
    <scope>NUCLEOTIDE SEQUENCE</scope>
    <source>
        <tissue evidence="1">Young leaves</tissue>
    </source>
</reference>
<dbReference type="EMBL" id="CP133613">
    <property type="protein sequence ID" value="WMV16953.1"/>
    <property type="molecule type" value="Genomic_DNA"/>
</dbReference>
<evidence type="ECO:0000313" key="2">
    <source>
        <dbReference type="Proteomes" id="UP001234989"/>
    </source>
</evidence>
<name>A0AAF0Q5Y6_SOLVR</name>
<dbReference type="Proteomes" id="UP001234989">
    <property type="component" value="Chromosome 2"/>
</dbReference>
<proteinExistence type="predicted"/>